<gene>
    <name evidence="2" type="ORF">SAMN04487772_10445</name>
</gene>
<name>A0A1H9ZPN9_9FIRM</name>
<feature type="signal peptide" evidence="1">
    <location>
        <begin position="1"/>
        <end position="21"/>
    </location>
</feature>
<evidence type="ECO:0000256" key="1">
    <source>
        <dbReference type="SAM" id="SignalP"/>
    </source>
</evidence>
<keyword evidence="1" id="KW-0732">Signal</keyword>
<proteinExistence type="predicted"/>
<organism evidence="2 3">
    <name type="scientific">[Clostridium] polysaccharolyticum</name>
    <dbReference type="NCBI Taxonomy" id="29364"/>
    <lineage>
        <taxon>Bacteria</taxon>
        <taxon>Bacillati</taxon>
        <taxon>Bacillota</taxon>
        <taxon>Clostridia</taxon>
        <taxon>Lachnospirales</taxon>
        <taxon>Lachnospiraceae</taxon>
    </lineage>
</organism>
<dbReference type="EMBL" id="FOHN01000004">
    <property type="protein sequence ID" value="SES83614.1"/>
    <property type="molecule type" value="Genomic_DNA"/>
</dbReference>
<reference evidence="2 3" key="1">
    <citation type="submission" date="2016-10" db="EMBL/GenBank/DDBJ databases">
        <authorList>
            <person name="de Groot N.N."/>
        </authorList>
    </citation>
    <scope>NUCLEOTIDE SEQUENCE [LARGE SCALE GENOMIC DNA]</scope>
    <source>
        <strain evidence="2 3">DSM 1801</strain>
    </source>
</reference>
<evidence type="ECO:0000313" key="3">
    <source>
        <dbReference type="Proteomes" id="UP000199800"/>
    </source>
</evidence>
<dbReference type="RefSeq" id="WP_092476544.1">
    <property type="nucleotide sequence ID" value="NZ_FOHN01000004.1"/>
</dbReference>
<evidence type="ECO:0000313" key="2">
    <source>
        <dbReference type="EMBL" id="SES83614.1"/>
    </source>
</evidence>
<dbReference type="Proteomes" id="UP000199800">
    <property type="component" value="Unassembled WGS sequence"/>
</dbReference>
<dbReference type="OrthoDB" id="2020910at2"/>
<evidence type="ECO:0008006" key="4">
    <source>
        <dbReference type="Google" id="ProtNLM"/>
    </source>
</evidence>
<dbReference type="AlphaFoldDB" id="A0A1H9ZPN9"/>
<dbReference type="STRING" id="29364.SAMN04487772_10445"/>
<feature type="chain" id="PRO_5011789624" description="SLH domain-containing protein" evidence="1">
    <location>
        <begin position="22"/>
        <end position="402"/>
    </location>
</feature>
<keyword evidence="3" id="KW-1185">Reference proteome</keyword>
<accession>A0A1H9ZPN9</accession>
<sequence length="402" mass="46820">MKKKVLLLMLVCCVFMGQVKMNIVRGESTITERKFIVLLMTNMKFCKEEDSVSSIVNEAVKKKIIKKTEKGCLSNSLTKERAAVYLNRMDVKMNGPVYDKEMYKNVLELHRISDLNSMKKSSRASVIKMFCKGIMVGYHNGYYIQSRKFRGTEKVSLTEAKTYIKRLQKQNKRKKMSPDGQLIRETKLPSNAKSYPYILTAYPNSFYEKSFEYQKTKYHKKPVPLQDFASPAQVGSMTFYNGITMETVKKQYLLDWCKKVETNMKLRFNVDYRTINTTWIHQLRKTYYVFDDAQTNKSRTDDIKAYVQKAKKNKVVVKTSRVTVEPSTLYNSGLDYVRVYVRYKVVSGEGKGRDLIYCDKSDVKFMREEKWMEQCFDIALGSFNGNSYGEDFSVINNSLLHA</sequence>
<protein>
    <recommendedName>
        <fullName evidence="4">SLH domain-containing protein</fullName>
    </recommendedName>
</protein>